<accession>A0A7N0VHW9</accession>
<dbReference type="PANTHER" id="PTHR33604">
    <property type="entry name" value="OSJNBA0004B13.7 PROTEIN"/>
    <property type="match status" value="1"/>
</dbReference>
<dbReference type="InterPro" id="IPR029044">
    <property type="entry name" value="Nucleotide-diphossugar_trans"/>
</dbReference>
<sequence length="617" mass="70463">MAPKRYYAPLVALSVVALALSSFYFSSIPPGFNARSDFELAPRRNPNFTFIIKLLAYDRFNSISRCLKSLASAHYGSGVVHLHVYVDHFPLTDPPAGDVDEKLRNARRILELLDGFRWRFGEKVVHYRTMNAGLQAQWLEAWWPSSDDEFAFVVEDDLEVSPLYYKFLKRVIEHYYYNASNYSPWVYGASLQRPRFVPGKHGNKMQLSGDMRLFLYQIVGTWGQLLFPRPWKEFRLWYDLHKVKGIKPFLQGMVTTGWYKKIGERIWTPWFIKFVHSRSYFNIYTNFQHERALSISHRDAGVNYGKTAGPDSYLLDEHSLDFDLLEMKSLSTLKWYDFCFKEVIPGRIIRSPAELGHVISSVQKQESVIFVSTFQVPQNIVTNMLCHFEKQNIQNYIIIGSNSDFQFDLARRGHPVIDAMRYYAGIRADKSVDTAASSLNPAQEILVKAYVMKKCVESGYSGLLVDANIIPNSTNWYTETVASAGDFLAGKTTELFFARGSPSARTIWDNGLMHEVVATTNSLATKASTSTNERSFTQVMVNLLEHKGVKVTGLDEAATGRRVDVHNFSMTSTTSREDVFHWSAKSDHNLVRKSLDELGMWIIDGDSTCIAVFCHQS</sequence>
<evidence type="ECO:0000313" key="2">
    <source>
        <dbReference type="Proteomes" id="UP000594263"/>
    </source>
</evidence>
<protein>
    <submittedName>
        <fullName evidence="1">Uncharacterized protein</fullName>
    </submittedName>
</protein>
<dbReference type="Proteomes" id="UP000594263">
    <property type="component" value="Unplaced"/>
</dbReference>
<evidence type="ECO:0000313" key="1">
    <source>
        <dbReference type="EnsemblPlants" id="Kaladp0964s0005.1.v1.1"/>
    </source>
</evidence>
<dbReference type="EnsemblPlants" id="Kaladp0964s0005.1.v1.1">
    <property type="protein sequence ID" value="Kaladp0964s0005.1.v1.1"/>
    <property type="gene ID" value="Kaladp0964s0005.v1.1"/>
</dbReference>
<keyword evidence="2" id="KW-1185">Reference proteome</keyword>
<dbReference type="OMA" id="ESNFSPM"/>
<dbReference type="Gramene" id="Kaladp0964s0005.1.v1.1">
    <property type="protein sequence ID" value="Kaladp0964s0005.1.v1.1"/>
    <property type="gene ID" value="Kaladp0964s0005.v1.1"/>
</dbReference>
<dbReference type="SUPFAM" id="SSF53448">
    <property type="entry name" value="Nucleotide-diphospho-sugar transferases"/>
    <property type="match status" value="1"/>
</dbReference>
<name>A0A7N0VHW9_KALFE</name>
<dbReference type="PANTHER" id="PTHR33604:SF3">
    <property type="entry name" value="OSJNBA0004B13.7 PROTEIN"/>
    <property type="match status" value="1"/>
</dbReference>
<organism evidence="1 2">
    <name type="scientific">Kalanchoe fedtschenkoi</name>
    <name type="common">Lavender scallops</name>
    <name type="synonym">South American air plant</name>
    <dbReference type="NCBI Taxonomy" id="63787"/>
    <lineage>
        <taxon>Eukaryota</taxon>
        <taxon>Viridiplantae</taxon>
        <taxon>Streptophyta</taxon>
        <taxon>Embryophyta</taxon>
        <taxon>Tracheophyta</taxon>
        <taxon>Spermatophyta</taxon>
        <taxon>Magnoliopsida</taxon>
        <taxon>eudicotyledons</taxon>
        <taxon>Gunneridae</taxon>
        <taxon>Pentapetalae</taxon>
        <taxon>Saxifragales</taxon>
        <taxon>Crassulaceae</taxon>
        <taxon>Kalanchoe</taxon>
    </lineage>
</organism>
<proteinExistence type="predicted"/>
<reference evidence="1" key="1">
    <citation type="submission" date="2021-01" db="UniProtKB">
        <authorList>
            <consortium name="EnsemblPlants"/>
        </authorList>
    </citation>
    <scope>IDENTIFICATION</scope>
</reference>
<dbReference type="AlphaFoldDB" id="A0A7N0VHW9"/>
<dbReference type="Gene3D" id="3.90.550.10">
    <property type="entry name" value="Spore Coat Polysaccharide Biosynthesis Protein SpsA, Chain A"/>
    <property type="match status" value="1"/>
</dbReference>